<dbReference type="EMBL" id="ML996568">
    <property type="protein sequence ID" value="KAF2760562.1"/>
    <property type="molecule type" value="Genomic_DNA"/>
</dbReference>
<dbReference type="RefSeq" id="XP_033603013.1">
    <property type="nucleotide sequence ID" value="XM_033740506.1"/>
</dbReference>
<keyword evidence="2" id="KW-1185">Reference proteome</keyword>
<proteinExistence type="predicted"/>
<organism evidence="1 2">
    <name type="scientific">Pseudovirgaria hyperparasitica</name>
    <dbReference type="NCBI Taxonomy" id="470096"/>
    <lineage>
        <taxon>Eukaryota</taxon>
        <taxon>Fungi</taxon>
        <taxon>Dikarya</taxon>
        <taxon>Ascomycota</taxon>
        <taxon>Pezizomycotina</taxon>
        <taxon>Dothideomycetes</taxon>
        <taxon>Dothideomycetes incertae sedis</taxon>
        <taxon>Acrospermales</taxon>
        <taxon>Acrospermaceae</taxon>
        <taxon>Pseudovirgaria</taxon>
    </lineage>
</organism>
<dbReference type="OrthoDB" id="5275938at2759"/>
<protein>
    <submittedName>
        <fullName evidence="1">Uncharacterized protein</fullName>
    </submittedName>
</protein>
<evidence type="ECO:0000313" key="2">
    <source>
        <dbReference type="Proteomes" id="UP000799437"/>
    </source>
</evidence>
<evidence type="ECO:0000313" key="1">
    <source>
        <dbReference type="EMBL" id="KAF2760562.1"/>
    </source>
</evidence>
<accession>A0A6A6WCK0</accession>
<name>A0A6A6WCK0_9PEZI</name>
<dbReference type="GeneID" id="54481560"/>
<dbReference type="Proteomes" id="UP000799437">
    <property type="component" value="Unassembled WGS sequence"/>
</dbReference>
<dbReference type="AlphaFoldDB" id="A0A6A6WCK0"/>
<gene>
    <name evidence="1" type="ORF">EJ05DRAFT_289104</name>
</gene>
<reference evidence="1" key="1">
    <citation type="journal article" date="2020" name="Stud. Mycol.">
        <title>101 Dothideomycetes genomes: a test case for predicting lifestyles and emergence of pathogens.</title>
        <authorList>
            <person name="Haridas S."/>
            <person name="Albert R."/>
            <person name="Binder M."/>
            <person name="Bloem J."/>
            <person name="Labutti K."/>
            <person name="Salamov A."/>
            <person name="Andreopoulos B."/>
            <person name="Baker S."/>
            <person name="Barry K."/>
            <person name="Bills G."/>
            <person name="Bluhm B."/>
            <person name="Cannon C."/>
            <person name="Castanera R."/>
            <person name="Culley D."/>
            <person name="Daum C."/>
            <person name="Ezra D."/>
            <person name="Gonzalez J."/>
            <person name="Henrissat B."/>
            <person name="Kuo A."/>
            <person name="Liang C."/>
            <person name="Lipzen A."/>
            <person name="Lutzoni F."/>
            <person name="Magnuson J."/>
            <person name="Mondo S."/>
            <person name="Nolan M."/>
            <person name="Ohm R."/>
            <person name="Pangilinan J."/>
            <person name="Park H.-J."/>
            <person name="Ramirez L."/>
            <person name="Alfaro M."/>
            <person name="Sun H."/>
            <person name="Tritt A."/>
            <person name="Yoshinaga Y."/>
            <person name="Zwiers L.-H."/>
            <person name="Turgeon B."/>
            <person name="Goodwin S."/>
            <person name="Spatafora J."/>
            <person name="Crous P."/>
            <person name="Grigoriev I."/>
        </authorList>
    </citation>
    <scope>NUCLEOTIDE SEQUENCE</scope>
    <source>
        <strain evidence="1">CBS 121739</strain>
    </source>
</reference>
<sequence length="241" mass="27422">MCLACPVWSKMLMGKLSESSLDTVEFPHDGPDAMEIVLRIAHLQFDKILDSGLSHVILAQMANLVETHDLYHLIKAFSCRWLEYFCDEITVNSPSIAWVFGEEKMFKDCFIDLVKATNKQDDERGITERCIRELSTPAGIGDVIMSVRGKAIDRILSIFHIAMQGIENDTAMQCVVEESRCYGHRISMITEPLRRLKLLPLPSEGEEISVSVNNVEAELADTMQYPESDEQHEDCYDDIYR</sequence>